<protein>
    <submittedName>
        <fullName evidence="2">Uncharacterized protein</fullName>
    </submittedName>
</protein>
<organism evidence="2 3">
    <name type="scientific">Actinidia rufa</name>
    <dbReference type="NCBI Taxonomy" id="165716"/>
    <lineage>
        <taxon>Eukaryota</taxon>
        <taxon>Viridiplantae</taxon>
        <taxon>Streptophyta</taxon>
        <taxon>Embryophyta</taxon>
        <taxon>Tracheophyta</taxon>
        <taxon>Spermatophyta</taxon>
        <taxon>Magnoliopsida</taxon>
        <taxon>eudicotyledons</taxon>
        <taxon>Gunneridae</taxon>
        <taxon>Pentapetalae</taxon>
        <taxon>asterids</taxon>
        <taxon>Ericales</taxon>
        <taxon>Actinidiaceae</taxon>
        <taxon>Actinidia</taxon>
    </lineage>
</organism>
<evidence type="ECO:0000313" key="2">
    <source>
        <dbReference type="EMBL" id="GFS31863.1"/>
    </source>
</evidence>
<feature type="region of interest" description="Disordered" evidence="1">
    <location>
        <begin position="264"/>
        <end position="288"/>
    </location>
</feature>
<keyword evidence="3" id="KW-1185">Reference proteome</keyword>
<reference evidence="3" key="1">
    <citation type="submission" date="2019-07" db="EMBL/GenBank/DDBJ databases">
        <title>De Novo Assembly of kiwifruit Actinidia rufa.</title>
        <authorList>
            <person name="Sugita-Konishi S."/>
            <person name="Sato K."/>
            <person name="Mori E."/>
            <person name="Abe Y."/>
            <person name="Kisaki G."/>
            <person name="Hamano K."/>
            <person name="Suezawa K."/>
            <person name="Otani M."/>
            <person name="Fukuda T."/>
            <person name="Manabe T."/>
            <person name="Gomi K."/>
            <person name="Tabuchi M."/>
            <person name="Akimitsu K."/>
            <person name="Kataoka I."/>
        </authorList>
    </citation>
    <scope>NUCLEOTIDE SEQUENCE [LARGE SCALE GENOMIC DNA]</scope>
    <source>
        <strain evidence="3">cv. Fuchu</strain>
    </source>
</reference>
<evidence type="ECO:0000256" key="1">
    <source>
        <dbReference type="SAM" id="MobiDB-lite"/>
    </source>
</evidence>
<sequence length="338" mass="36960">MNLFSLNKNPKPNQGWLYFKARPKKALLKGYPSNIKGWKEKNFFVSGDVWEFPDGATKEVGAPTVPRSWGTPSKHCNGLSRLFEGELERFGEVASLVEEKGFYSVPVLLESKSFRRSFGLPKPMASRTVGDDAPTSPGDMGEFRHSRDELSRGGPFQDSLIEFIGTIRGTDRILSHLPDQMLLSILGAKIRSTLGAWEPGSLSLSSRSLSLSSSSEAMLESWLPSKLKSDESALRSSVKKVEKSKNGGSVAGSTPVKGVVIGEKHLREDPTNSPSKKGKAANSCKGKEVAPALETKKEGSAGHGDGGALKSHFFAEARGGYLNQSWYRPKARLYRFFF</sequence>
<comment type="caution">
    <text evidence="2">The sequence shown here is derived from an EMBL/GenBank/DDBJ whole genome shotgun (WGS) entry which is preliminary data.</text>
</comment>
<proteinExistence type="predicted"/>
<accession>A0A7J0DBR3</accession>
<feature type="compositionally biased region" description="Basic and acidic residues" evidence="1">
    <location>
        <begin position="141"/>
        <end position="151"/>
    </location>
</feature>
<name>A0A7J0DBR3_9ERIC</name>
<gene>
    <name evidence="2" type="ORF">Acr_00g0019600</name>
</gene>
<dbReference type="OrthoDB" id="1828042at2759"/>
<feature type="region of interest" description="Disordered" evidence="1">
    <location>
        <begin position="125"/>
        <end position="152"/>
    </location>
</feature>
<dbReference type="Proteomes" id="UP000585474">
    <property type="component" value="Unassembled WGS sequence"/>
</dbReference>
<dbReference type="AlphaFoldDB" id="A0A7J0DBR3"/>
<evidence type="ECO:0000313" key="3">
    <source>
        <dbReference type="Proteomes" id="UP000585474"/>
    </source>
</evidence>
<dbReference type="EMBL" id="BJWL01000153">
    <property type="protein sequence ID" value="GFS31863.1"/>
    <property type="molecule type" value="Genomic_DNA"/>
</dbReference>